<comment type="caution">
    <text evidence="1">The sequence shown here is derived from an EMBL/GenBank/DDBJ whole genome shotgun (WGS) entry which is preliminary data.</text>
</comment>
<protein>
    <submittedName>
        <fullName evidence="1">Ribokinase</fullName>
    </submittedName>
</protein>
<accession>A0ABD5BKJ7</accession>
<evidence type="ECO:0000313" key="1">
    <source>
        <dbReference type="EMBL" id="MDQ9556706.1"/>
    </source>
</evidence>
<feature type="non-terminal residue" evidence="1">
    <location>
        <position position="1"/>
    </location>
</feature>
<dbReference type="InterPro" id="IPR029056">
    <property type="entry name" value="Ribokinase-like"/>
</dbReference>
<dbReference type="EMBL" id="JAVIPQ010000223">
    <property type="protein sequence ID" value="MDQ9556706.1"/>
    <property type="molecule type" value="Genomic_DNA"/>
</dbReference>
<organism evidence="1 2">
    <name type="scientific">Serratia marcescens</name>
    <dbReference type="NCBI Taxonomy" id="615"/>
    <lineage>
        <taxon>Bacteria</taxon>
        <taxon>Pseudomonadati</taxon>
        <taxon>Pseudomonadota</taxon>
        <taxon>Gammaproteobacteria</taxon>
        <taxon>Enterobacterales</taxon>
        <taxon>Yersiniaceae</taxon>
        <taxon>Serratia</taxon>
    </lineage>
</organism>
<dbReference type="Proteomes" id="UP001234811">
    <property type="component" value="Unassembled WGS sequence"/>
</dbReference>
<proteinExistence type="predicted"/>
<dbReference type="SUPFAM" id="SSF53613">
    <property type="entry name" value="Ribokinase-like"/>
    <property type="match status" value="1"/>
</dbReference>
<name>A0ABD5BKJ7_SERMA</name>
<dbReference type="AlphaFoldDB" id="A0ABD5BKJ7"/>
<sequence length="42" mass="4415">QVPLADAVRFAAAYAAVCVERAGAAGSMPSYEEALERQRAFA</sequence>
<evidence type="ECO:0000313" key="2">
    <source>
        <dbReference type="Proteomes" id="UP001234811"/>
    </source>
</evidence>
<dbReference type="GO" id="GO:0003824">
    <property type="term" value="F:catalytic activity"/>
    <property type="evidence" value="ECO:0007669"/>
    <property type="project" value="UniProtKB-ARBA"/>
</dbReference>
<gene>
    <name evidence="1" type="ORF">RF091_14435</name>
</gene>
<dbReference type="Gene3D" id="3.40.1190.20">
    <property type="match status" value="1"/>
</dbReference>
<reference evidence="1 2" key="1">
    <citation type="submission" date="2023-07" db="EMBL/GenBank/DDBJ databases">
        <title>Pathogens genome sequencing project 196.</title>
        <authorList>
            <person name="Cao X."/>
        </authorList>
    </citation>
    <scope>NUCLEOTIDE SEQUENCE [LARGE SCALE GENOMIC DNA]</scope>
    <source>
        <strain evidence="1 2">SM41</strain>
    </source>
</reference>